<evidence type="ECO:0000256" key="6">
    <source>
        <dbReference type="ARBA" id="ARBA00022898"/>
    </source>
</evidence>
<proteinExistence type="inferred from homology"/>
<dbReference type="Gene3D" id="3.40.640.10">
    <property type="entry name" value="Type I PLP-dependent aspartate aminotransferase-like (Major domain)"/>
    <property type="match status" value="1"/>
</dbReference>
<dbReference type="InterPro" id="IPR015424">
    <property type="entry name" value="PyrdxlP-dep_Trfase"/>
</dbReference>
<accession>A0ABR7MZK4</accession>
<organism evidence="12 13">
    <name type="scientific">Jutongia huaianensis</name>
    <dbReference type="NCBI Taxonomy" id="2763668"/>
    <lineage>
        <taxon>Bacteria</taxon>
        <taxon>Bacillati</taxon>
        <taxon>Bacillota</taxon>
        <taxon>Clostridia</taxon>
        <taxon>Lachnospirales</taxon>
        <taxon>Lachnospiraceae</taxon>
        <taxon>Jutongia</taxon>
    </lineage>
</organism>
<dbReference type="InterPro" id="IPR015422">
    <property type="entry name" value="PyrdxlP-dep_Trfase_small"/>
</dbReference>
<evidence type="ECO:0000256" key="10">
    <source>
        <dbReference type="RuleBase" id="RU004504"/>
    </source>
</evidence>
<comment type="catalytic activity">
    <reaction evidence="9">
        <text>(sulfur carrier)-H + L-cysteine = (sulfur carrier)-SH + L-alanine</text>
        <dbReference type="Rhea" id="RHEA:43892"/>
        <dbReference type="Rhea" id="RHEA-COMP:14737"/>
        <dbReference type="Rhea" id="RHEA-COMP:14739"/>
        <dbReference type="ChEBI" id="CHEBI:29917"/>
        <dbReference type="ChEBI" id="CHEBI:35235"/>
        <dbReference type="ChEBI" id="CHEBI:57972"/>
        <dbReference type="ChEBI" id="CHEBI:64428"/>
        <dbReference type="EC" id="2.8.1.7"/>
    </reaction>
</comment>
<dbReference type="Pfam" id="PF00266">
    <property type="entry name" value="Aminotran_5"/>
    <property type="match status" value="1"/>
</dbReference>
<dbReference type="PANTHER" id="PTHR11601:SF34">
    <property type="entry name" value="CYSTEINE DESULFURASE"/>
    <property type="match status" value="1"/>
</dbReference>
<dbReference type="Gene3D" id="3.90.1150.10">
    <property type="entry name" value="Aspartate Aminotransferase, domain 1"/>
    <property type="match status" value="1"/>
</dbReference>
<dbReference type="PROSITE" id="PS00595">
    <property type="entry name" value="AA_TRANSFER_CLASS_5"/>
    <property type="match status" value="1"/>
</dbReference>
<dbReference type="Proteomes" id="UP000606193">
    <property type="component" value="Unassembled WGS sequence"/>
</dbReference>
<keyword evidence="4" id="KW-0808">Transferase</keyword>
<dbReference type="InterPro" id="IPR000192">
    <property type="entry name" value="Aminotrans_V_dom"/>
</dbReference>
<keyword evidence="13" id="KW-1185">Reference proteome</keyword>
<name>A0ABR7MZK4_9FIRM</name>
<dbReference type="EMBL" id="JACRSX010000003">
    <property type="protein sequence ID" value="MBC8561806.1"/>
    <property type="molecule type" value="Genomic_DNA"/>
</dbReference>
<evidence type="ECO:0000256" key="3">
    <source>
        <dbReference type="ARBA" id="ARBA00012239"/>
    </source>
</evidence>
<dbReference type="SUPFAM" id="SSF53383">
    <property type="entry name" value="PLP-dependent transferases"/>
    <property type="match status" value="1"/>
</dbReference>
<dbReference type="InterPro" id="IPR020578">
    <property type="entry name" value="Aminotrans_V_PyrdxlP_BS"/>
</dbReference>
<evidence type="ECO:0000259" key="11">
    <source>
        <dbReference type="Pfam" id="PF00266"/>
    </source>
</evidence>
<comment type="caution">
    <text evidence="12">The sequence shown here is derived from an EMBL/GenBank/DDBJ whole genome shotgun (WGS) entry which is preliminary data.</text>
</comment>
<evidence type="ECO:0000256" key="7">
    <source>
        <dbReference type="ARBA" id="ARBA00023004"/>
    </source>
</evidence>
<dbReference type="Gene3D" id="1.10.260.50">
    <property type="match status" value="1"/>
</dbReference>
<keyword evidence="7" id="KW-0408">Iron</keyword>
<keyword evidence="5" id="KW-0479">Metal-binding</keyword>
<gene>
    <name evidence="12" type="ORF">H8704_04040</name>
</gene>
<evidence type="ECO:0000256" key="9">
    <source>
        <dbReference type="ARBA" id="ARBA00050776"/>
    </source>
</evidence>
<reference evidence="12 13" key="1">
    <citation type="submission" date="2020-08" db="EMBL/GenBank/DDBJ databases">
        <title>Genome public.</title>
        <authorList>
            <person name="Liu C."/>
            <person name="Sun Q."/>
        </authorList>
    </citation>
    <scope>NUCLEOTIDE SEQUENCE [LARGE SCALE GENOMIC DNA]</scope>
    <source>
        <strain evidence="12 13">NSJ-37</strain>
    </source>
</reference>
<protein>
    <recommendedName>
        <fullName evidence="3">cysteine desulfurase</fullName>
        <ecNumber evidence="3">2.8.1.7</ecNumber>
    </recommendedName>
</protein>
<evidence type="ECO:0000313" key="12">
    <source>
        <dbReference type="EMBL" id="MBC8561806.1"/>
    </source>
</evidence>
<evidence type="ECO:0000256" key="4">
    <source>
        <dbReference type="ARBA" id="ARBA00022679"/>
    </source>
</evidence>
<keyword evidence="6" id="KW-0663">Pyridoxal phosphate</keyword>
<feature type="domain" description="Aminotransferase class V" evidence="11">
    <location>
        <begin position="8"/>
        <end position="368"/>
    </location>
</feature>
<evidence type="ECO:0000313" key="13">
    <source>
        <dbReference type="Proteomes" id="UP000606193"/>
    </source>
</evidence>
<evidence type="ECO:0000256" key="2">
    <source>
        <dbReference type="ARBA" id="ARBA00006490"/>
    </source>
</evidence>
<evidence type="ECO:0000256" key="5">
    <source>
        <dbReference type="ARBA" id="ARBA00022723"/>
    </source>
</evidence>
<dbReference type="PANTHER" id="PTHR11601">
    <property type="entry name" value="CYSTEINE DESULFURYLASE FAMILY MEMBER"/>
    <property type="match status" value="1"/>
</dbReference>
<evidence type="ECO:0000256" key="1">
    <source>
        <dbReference type="ARBA" id="ARBA00001933"/>
    </source>
</evidence>
<dbReference type="PIRSF" id="PIRSF005572">
    <property type="entry name" value="NifS"/>
    <property type="match status" value="1"/>
</dbReference>
<sequence length="385" mass="42140">MGATYKMIYLDHAATTAVYPEVIREMTPYLHDYYYNPSSSYKEGRLLHKKLDQIRTVLAGGIHAKPQEIIFTSGGTESDNWVLVNAARSLCGKGRHIITSAIEHHAILHTCHFLENCGFDLTYLPVNREGFVAPAVLEKAIRPDTILISVMYANNEIGTLQPIRELGQIAQKNSILFHTDAVQAYAHVPIDVSSTPIDFLSVSAHKFGGPKGVGFLYAKEGTPLSPLLYGGAQEQGRRAGTENVAGIVGMGCAAQLSLEHMTEYAGQESSLRDHLMHRILSEIPMTRLNGSSQKRLPGNLNVSFYGIDSATLIAMLETKDIYVSGGSACSSADQAPSHVLHSIGLSDEMALGALRITIGHENTMEEINETFENIRSFVQKLRQIS</sequence>
<evidence type="ECO:0000256" key="8">
    <source>
        <dbReference type="ARBA" id="ARBA00023014"/>
    </source>
</evidence>
<keyword evidence="8" id="KW-0411">Iron-sulfur</keyword>
<dbReference type="InterPro" id="IPR016454">
    <property type="entry name" value="Cysteine_dSase"/>
</dbReference>
<dbReference type="EC" id="2.8.1.7" evidence="3"/>
<dbReference type="InterPro" id="IPR015421">
    <property type="entry name" value="PyrdxlP-dep_Trfase_major"/>
</dbReference>
<comment type="similarity">
    <text evidence="2">Belongs to the class-V pyridoxal-phosphate-dependent aminotransferase family. NifS/IscS subfamily.</text>
</comment>
<comment type="cofactor">
    <cofactor evidence="1 10">
        <name>pyridoxal 5'-phosphate</name>
        <dbReference type="ChEBI" id="CHEBI:597326"/>
    </cofactor>
</comment>